<feature type="non-terminal residue" evidence="1">
    <location>
        <position position="1"/>
    </location>
</feature>
<dbReference type="EMBL" id="DRTU01000212">
    <property type="protein sequence ID" value="HHI00830.1"/>
    <property type="molecule type" value="Genomic_DNA"/>
</dbReference>
<comment type="caution">
    <text evidence="1">The sequence shown here is derived from an EMBL/GenBank/DDBJ whole genome shotgun (WGS) entry which is preliminary data.</text>
</comment>
<organism evidence="1">
    <name type="scientific">Thermococcus litoralis</name>
    <dbReference type="NCBI Taxonomy" id="2265"/>
    <lineage>
        <taxon>Archaea</taxon>
        <taxon>Methanobacteriati</taxon>
        <taxon>Methanobacteriota</taxon>
        <taxon>Thermococci</taxon>
        <taxon>Thermococcales</taxon>
        <taxon>Thermococcaceae</taxon>
        <taxon>Thermococcus</taxon>
    </lineage>
</organism>
<dbReference type="Pfam" id="PF04414">
    <property type="entry name" value="tRNA_deacylase"/>
    <property type="match status" value="1"/>
</dbReference>
<dbReference type="Gene3D" id="3.40.50.10700">
    <property type="entry name" value="AF0625-like"/>
    <property type="match status" value="1"/>
</dbReference>
<sequence>ALNSDIAFSHIAAKYAHPLSREMLVKAIKRTSGRVDAIYVDRKGSKGETKQLARDLAEELGLEFIKD</sequence>
<evidence type="ECO:0000313" key="1">
    <source>
        <dbReference type="EMBL" id="HHI00830.1"/>
    </source>
</evidence>
<name>A0A7C5P989_THELI</name>
<accession>A0A7C5P989</accession>
<dbReference type="GO" id="GO:0051499">
    <property type="term" value="F:D-aminoacyl-tRNA deacylase activity"/>
    <property type="evidence" value="ECO:0007669"/>
    <property type="project" value="InterPro"/>
</dbReference>
<gene>
    <name evidence="1" type="ORF">ENL40_05095</name>
</gene>
<dbReference type="AlphaFoldDB" id="A0A7C5P989"/>
<reference evidence="1" key="1">
    <citation type="journal article" date="2020" name="mSystems">
        <title>Genome- and Community-Level Interaction Insights into Carbon Utilization and Element Cycling Functions of Hydrothermarchaeota in Hydrothermal Sediment.</title>
        <authorList>
            <person name="Zhou Z."/>
            <person name="Liu Y."/>
            <person name="Xu W."/>
            <person name="Pan J."/>
            <person name="Luo Z.H."/>
            <person name="Li M."/>
        </authorList>
    </citation>
    <scope>NUCLEOTIDE SEQUENCE [LARGE SCALE GENOMIC DNA]</scope>
    <source>
        <strain evidence="1">HyVt-93</strain>
    </source>
</reference>
<dbReference type="InterPro" id="IPR007508">
    <property type="entry name" value="DtdA"/>
</dbReference>
<protein>
    <submittedName>
        <fullName evidence="1">D-tyrosyl-tRNA(Tyr) deacylase</fullName>
    </submittedName>
</protein>
<dbReference type="Proteomes" id="UP000886217">
    <property type="component" value="Unassembled WGS sequence"/>
</dbReference>
<proteinExistence type="predicted"/>
<dbReference type="SUPFAM" id="SSF142535">
    <property type="entry name" value="AF0625-like"/>
    <property type="match status" value="1"/>
</dbReference>